<evidence type="ECO:0000313" key="2">
    <source>
        <dbReference type="EMBL" id="MDO1447641.1"/>
    </source>
</evidence>
<dbReference type="RefSeq" id="WP_302038446.1">
    <property type="nucleotide sequence ID" value="NZ_JAUKPO010000008.1"/>
</dbReference>
<dbReference type="Pfam" id="PF19649">
    <property type="entry name" value="DUF6152"/>
    <property type="match status" value="1"/>
</dbReference>
<comment type="caution">
    <text evidence="2">The sequence shown here is derived from an EMBL/GenBank/DDBJ whole genome shotgun (WGS) entry which is preliminary data.</text>
</comment>
<evidence type="ECO:0000313" key="3">
    <source>
        <dbReference type="Proteomes" id="UP001168528"/>
    </source>
</evidence>
<sequence length="118" mass="13520">MTTFHKLFLAAFILIFAAFTSFHHGWGNYDQTKVLDYTGTIQESTYENPHASAKIKDDKNKVWTVILAPTSRMEARGVKADMIKKGATLQVVGYPHKEIKDEMRAERIVINGEKYELR</sequence>
<evidence type="ECO:0000256" key="1">
    <source>
        <dbReference type="SAM" id="SignalP"/>
    </source>
</evidence>
<feature type="chain" id="PRO_5047217634" evidence="1">
    <location>
        <begin position="25"/>
        <end position="118"/>
    </location>
</feature>
<dbReference type="Proteomes" id="UP001168528">
    <property type="component" value="Unassembled WGS sequence"/>
</dbReference>
<organism evidence="2 3">
    <name type="scientific">Rhodocytophaga aerolata</name>
    <dbReference type="NCBI Taxonomy" id="455078"/>
    <lineage>
        <taxon>Bacteria</taxon>
        <taxon>Pseudomonadati</taxon>
        <taxon>Bacteroidota</taxon>
        <taxon>Cytophagia</taxon>
        <taxon>Cytophagales</taxon>
        <taxon>Rhodocytophagaceae</taxon>
        <taxon>Rhodocytophaga</taxon>
    </lineage>
</organism>
<name>A0ABT8R7I5_9BACT</name>
<reference evidence="2" key="1">
    <citation type="submission" date="2023-07" db="EMBL/GenBank/DDBJ databases">
        <title>The genome sequence of Rhodocytophaga aerolata KACC 12507.</title>
        <authorList>
            <person name="Zhang X."/>
        </authorList>
    </citation>
    <scope>NUCLEOTIDE SEQUENCE</scope>
    <source>
        <strain evidence="2">KACC 12507</strain>
    </source>
</reference>
<accession>A0ABT8R7I5</accession>
<feature type="signal peptide" evidence="1">
    <location>
        <begin position="1"/>
        <end position="24"/>
    </location>
</feature>
<protein>
    <submittedName>
        <fullName evidence="2">DUF6152 family protein</fullName>
    </submittedName>
</protein>
<dbReference type="EMBL" id="JAUKPO010000008">
    <property type="protein sequence ID" value="MDO1447641.1"/>
    <property type="molecule type" value="Genomic_DNA"/>
</dbReference>
<gene>
    <name evidence="2" type="ORF">Q0590_15330</name>
</gene>
<proteinExistence type="predicted"/>
<dbReference type="InterPro" id="IPR046150">
    <property type="entry name" value="DUF6152"/>
</dbReference>
<keyword evidence="3" id="KW-1185">Reference proteome</keyword>
<keyword evidence="1" id="KW-0732">Signal</keyword>